<evidence type="ECO:0000313" key="1">
    <source>
        <dbReference type="EMBL" id="GKU89941.1"/>
    </source>
</evidence>
<comment type="caution">
    <text evidence="1">The sequence shown here is derived from an EMBL/GenBank/DDBJ whole genome shotgun (WGS) entry which is preliminary data.</text>
</comment>
<proteinExistence type="predicted"/>
<dbReference type="AlphaFoldDB" id="A0AAV5HUW3"/>
<protein>
    <submittedName>
        <fullName evidence="1">Uncharacterized protein</fullName>
    </submittedName>
</protein>
<sequence length="68" mass="8072">MSSLTATISSNNEVKLYFYGNLLSYFVQRFETGDTLELFNHIQSYKSHQILFLNLLFVFEVENSNEYY</sequence>
<gene>
    <name evidence="1" type="ORF">SLEP1_g4009</name>
</gene>
<reference evidence="1 2" key="1">
    <citation type="journal article" date="2021" name="Commun. Biol.">
        <title>The genome of Shorea leprosula (Dipterocarpaceae) highlights the ecological relevance of drought in aseasonal tropical rainforests.</title>
        <authorList>
            <person name="Ng K.K.S."/>
            <person name="Kobayashi M.J."/>
            <person name="Fawcett J.A."/>
            <person name="Hatakeyama M."/>
            <person name="Paape T."/>
            <person name="Ng C.H."/>
            <person name="Ang C.C."/>
            <person name="Tnah L.H."/>
            <person name="Lee C.T."/>
            <person name="Nishiyama T."/>
            <person name="Sese J."/>
            <person name="O'Brien M.J."/>
            <person name="Copetti D."/>
            <person name="Mohd Noor M.I."/>
            <person name="Ong R.C."/>
            <person name="Putra M."/>
            <person name="Sireger I.Z."/>
            <person name="Indrioko S."/>
            <person name="Kosugi Y."/>
            <person name="Izuno A."/>
            <person name="Isagi Y."/>
            <person name="Lee S.L."/>
            <person name="Shimizu K.K."/>
        </authorList>
    </citation>
    <scope>NUCLEOTIDE SEQUENCE [LARGE SCALE GENOMIC DNA]</scope>
    <source>
        <strain evidence="1">214</strain>
    </source>
</reference>
<keyword evidence="2" id="KW-1185">Reference proteome</keyword>
<accession>A0AAV5HUW3</accession>
<evidence type="ECO:0000313" key="2">
    <source>
        <dbReference type="Proteomes" id="UP001054252"/>
    </source>
</evidence>
<name>A0AAV5HUW3_9ROSI</name>
<dbReference type="EMBL" id="BPVZ01000004">
    <property type="protein sequence ID" value="GKU89941.1"/>
    <property type="molecule type" value="Genomic_DNA"/>
</dbReference>
<organism evidence="1 2">
    <name type="scientific">Rubroshorea leprosula</name>
    <dbReference type="NCBI Taxonomy" id="152421"/>
    <lineage>
        <taxon>Eukaryota</taxon>
        <taxon>Viridiplantae</taxon>
        <taxon>Streptophyta</taxon>
        <taxon>Embryophyta</taxon>
        <taxon>Tracheophyta</taxon>
        <taxon>Spermatophyta</taxon>
        <taxon>Magnoliopsida</taxon>
        <taxon>eudicotyledons</taxon>
        <taxon>Gunneridae</taxon>
        <taxon>Pentapetalae</taxon>
        <taxon>rosids</taxon>
        <taxon>malvids</taxon>
        <taxon>Malvales</taxon>
        <taxon>Dipterocarpaceae</taxon>
        <taxon>Rubroshorea</taxon>
    </lineage>
</organism>
<dbReference type="Proteomes" id="UP001054252">
    <property type="component" value="Unassembled WGS sequence"/>
</dbReference>